<dbReference type="GO" id="GO:0005829">
    <property type="term" value="C:cytosol"/>
    <property type="evidence" value="ECO:0007669"/>
    <property type="project" value="TreeGrafter"/>
</dbReference>
<dbReference type="GO" id="GO:0009432">
    <property type="term" value="P:SOS response"/>
    <property type="evidence" value="ECO:0007669"/>
    <property type="project" value="TreeGrafter"/>
</dbReference>
<dbReference type="PROSITE" id="PS50173">
    <property type="entry name" value="UMUC"/>
    <property type="match status" value="1"/>
</dbReference>
<protein>
    <submittedName>
        <fullName evidence="5">DNA polymerase-4</fullName>
    </submittedName>
</protein>
<gene>
    <name evidence="5" type="ORF">SAMN06295879_2311</name>
</gene>
<dbReference type="InterPro" id="IPR050116">
    <property type="entry name" value="DNA_polymerase-Y"/>
</dbReference>
<dbReference type="GO" id="GO:0003887">
    <property type="term" value="F:DNA-directed DNA polymerase activity"/>
    <property type="evidence" value="ECO:0007669"/>
    <property type="project" value="UniProtKB-EC"/>
</dbReference>
<dbReference type="Gene3D" id="1.10.150.20">
    <property type="entry name" value="5' to 3' exonuclease, C-terminal subdomain"/>
    <property type="match status" value="1"/>
</dbReference>
<comment type="similarity">
    <text evidence="1">Belongs to the DNA polymerase type-Y family.</text>
</comment>
<comment type="catalytic activity">
    <reaction evidence="3">
        <text>DNA(n) + a 2'-deoxyribonucleoside 5'-triphosphate = DNA(n+1) + diphosphate</text>
        <dbReference type="Rhea" id="RHEA:22508"/>
        <dbReference type="Rhea" id="RHEA-COMP:17339"/>
        <dbReference type="Rhea" id="RHEA-COMP:17340"/>
        <dbReference type="ChEBI" id="CHEBI:33019"/>
        <dbReference type="ChEBI" id="CHEBI:61560"/>
        <dbReference type="ChEBI" id="CHEBI:173112"/>
        <dbReference type="EC" id="2.7.7.7"/>
    </reaction>
</comment>
<dbReference type="Gene3D" id="3.40.1170.60">
    <property type="match status" value="1"/>
</dbReference>
<accession>A0A1T4Y651</accession>
<evidence type="ECO:0000313" key="6">
    <source>
        <dbReference type="Proteomes" id="UP000189735"/>
    </source>
</evidence>
<name>A0A1T4Y651_9MICO</name>
<dbReference type="InterPro" id="IPR001126">
    <property type="entry name" value="UmuC"/>
</dbReference>
<dbReference type="GO" id="GO:0006281">
    <property type="term" value="P:DNA repair"/>
    <property type="evidence" value="ECO:0007669"/>
    <property type="project" value="InterPro"/>
</dbReference>
<dbReference type="Proteomes" id="UP000189735">
    <property type="component" value="Unassembled WGS sequence"/>
</dbReference>
<feature type="domain" description="UmuC" evidence="4">
    <location>
        <begin position="6"/>
        <end position="181"/>
    </location>
</feature>
<dbReference type="AlphaFoldDB" id="A0A1T4Y651"/>
<dbReference type="EMBL" id="FUYG01000006">
    <property type="protein sequence ID" value="SKA97312.1"/>
    <property type="molecule type" value="Genomic_DNA"/>
</dbReference>
<dbReference type="SUPFAM" id="SSF56672">
    <property type="entry name" value="DNA/RNA polymerases"/>
    <property type="match status" value="1"/>
</dbReference>
<sequence length="347" mass="37342">MATTLLLHVDADSFFASVILRRRPDLVDRPMAAIAHVFIASANYPARLRGVRGGMQVHEAQRLCPELVMVDTPRAEVEEVSDALFDIFRDSARSVEPGSMEEAFLDIGATDIRAAVDAGQSLRRRVAHELGIPISVGIGRTKLMAKLASRAAKPDGLHVVDADEEAELRTALPIADVWGIGAQTVERLRLIEVAHLGDLDRISSDELRRVCGATMAHRLSRIRAGTDNATLNPVETRSSLSSEGTISGYNRPDFAPAQLMEACITRVCGRASKADLAASGLTIALRFDGGTAPVILKHRIPSATSDAKAWLPEMLRLLAGAQKPGLVAVKATLTALVPSERVQQPLF</sequence>
<organism evidence="5 6">
    <name type="scientific">Agreia bicolorata</name>
    <dbReference type="NCBI Taxonomy" id="110935"/>
    <lineage>
        <taxon>Bacteria</taxon>
        <taxon>Bacillati</taxon>
        <taxon>Actinomycetota</taxon>
        <taxon>Actinomycetes</taxon>
        <taxon>Micrococcales</taxon>
        <taxon>Microbacteriaceae</taxon>
        <taxon>Agreia</taxon>
    </lineage>
</organism>
<dbReference type="InterPro" id="IPR043502">
    <property type="entry name" value="DNA/RNA_pol_sf"/>
</dbReference>
<evidence type="ECO:0000313" key="5">
    <source>
        <dbReference type="EMBL" id="SKA97312.1"/>
    </source>
</evidence>
<dbReference type="GO" id="GO:0042276">
    <property type="term" value="P:error-prone translesion synthesis"/>
    <property type="evidence" value="ECO:0007669"/>
    <property type="project" value="TreeGrafter"/>
</dbReference>
<evidence type="ECO:0000256" key="2">
    <source>
        <dbReference type="ARBA" id="ARBA00025589"/>
    </source>
</evidence>
<evidence type="ECO:0000259" key="4">
    <source>
        <dbReference type="PROSITE" id="PS50173"/>
    </source>
</evidence>
<dbReference type="RefSeq" id="WP_176141278.1">
    <property type="nucleotide sequence ID" value="NZ_FUYG01000006.1"/>
</dbReference>
<dbReference type="Gene3D" id="3.30.70.270">
    <property type="match status" value="1"/>
</dbReference>
<proteinExistence type="inferred from homology"/>
<comment type="function">
    <text evidence="2">Poorly processive, error-prone DNA polymerase involved in untargeted mutagenesis. Copies undamaged DNA at stalled replication forks, which arise in vivo from mismatched or misaligned primer ends. These misaligned primers can be extended by PolIV. Exhibits no 3'-5' exonuclease (proofreading) activity. May be involved in translesional synthesis, in conjunction with the beta clamp from PolIII.</text>
</comment>
<dbReference type="InterPro" id="IPR043128">
    <property type="entry name" value="Rev_trsase/Diguanyl_cyclase"/>
</dbReference>
<evidence type="ECO:0000256" key="1">
    <source>
        <dbReference type="ARBA" id="ARBA00010945"/>
    </source>
</evidence>
<dbReference type="Pfam" id="PF00817">
    <property type="entry name" value="IMS"/>
    <property type="match status" value="1"/>
</dbReference>
<dbReference type="PANTHER" id="PTHR11076">
    <property type="entry name" value="DNA REPAIR POLYMERASE UMUC / TRANSFERASE FAMILY MEMBER"/>
    <property type="match status" value="1"/>
</dbReference>
<evidence type="ECO:0000256" key="3">
    <source>
        <dbReference type="ARBA" id="ARBA00049244"/>
    </source>
</evidence>
<dbReference type="PANTHER" id="PTHR11076:SF33">
    <property type="entry name" value="DNA POLYMERASE KAPPA"/>
    <property type="match status" value="1"/>
</dbReference>
<reference evidence="6" key="1">
    <citation type="submission" date="2017-02" db="EMBL/GenBank/DDBJ databases">
        <authorList>
            <person name="Varghese N."/>
            <person name="Submissions S."/>
        </authorList>
    </citation>
    <scope>NUCLEOTIDE SEQUENCE [LARGE SCALE GENOMIC DNA]</scope>
    <source>
        <strain evidence="6">VKM Ac-2052</strain>
    </source>
</reference>